<feature type="binding site" evidence="13">
    <location>
        <position position="191"/>
    </location>
    <ligand>
        <name>Zn(2+)</name>
        <dbReference type="ChEBI" id="CHEBI:29105"/>
        <note>catalytic</note>
    </ligand>
</feature>
<dbReference type="SUPFAM" id="SSF51120">
    <property type="entry name" value="beta-Roll"/>
    <property type="match status" value="1"/>
</dbReference>
<dbReference type="Pfam" id="PF00413">
    <property type="entry name" value="Peptidase_M10"/>
    <property type="match status" value="1"/>
</dbReference>
<evidence type="ECO:0000256" key="3">
    <source>
        <dbReference type="ARBA" id="ARBA00009490"/>
    </source>
</evidence>
<dbReference type="EMBL" id="JACAQD010000011">
    <property type="protein sequence ID" value="NWC32599.1"/>
    <property type="molecule type" value="Genomic_DNA"/>
</dbReference>
<dbReference type="GO" id="GO:0004222">
    <property type="term" value="F:metalloendopeptidase activity"/>
    <property type="evidence" value="ECO:0007669"/>
    <property type="project" value="InterPro"/>
</dbReference>
<feature type="active site" evidence="12">
    <location>
        <position position="182"/>
    </location>
</feature>
<comment type="similarity">
    <text evidence="3">Belongs to the peptidase M10B family.</text>
</comment>
<dbReference type="InterPro" id="IPR016294">
    <property type="entry name" value="Pept_M10B"/>
</dbReference>
<accession>A0A7Y8CJV3</accession>
<dbReference type="InterPro" id="IPR011049">
    <property type="entry name" value="Serralysin-like_metalloprot_C"/>
</dbReference>
<evidence type="ECO:0000256" key="2">
    <source>
        <dbReference type="ARBA" id="ARBA00004613"/>
    </source>
</evidence>
<dbReference type="InterPro" id="IPR001343">
    <property type="entry name" value="Hemolysn_Ca-bd"/>
</dbReference>
<feature type="domain" description="Peptidase metallopeptidase" evidence="14">
    <location>
        <begin position="54"/>
        <end position="235"/>
    </location>
</feature>
<dbReference type="InterPro" id="IPR024079">
    <property type="entry name" value="MetalloPept_cat_dom_sf"/>
</dbReference>
<dbReference type="SUPFAM" id="SSF55486">
    <property type="entry name" value="Metalloproteases ('zincins'), catalytic domain"/>
    <property type="match status" value="1"/>
</dbReference>
<feature type="binding site" evidence="13">
    <location>
        <position position="181"/>
    </location>
    <ligand>
        <name>Zn(2+)</name>
        <dbReference type="ChEBI" id="CHEBI:29105"/>
        <note>catalytic</note>
    </ligand>
</feature>
<dbReference type="PRINTS" id="PR00313">
    <property type="entry name" value="CABNDNGRPT"/>
</dbReference>
<evidence type="ECO:0000256" key="6">
    <source>
        <dbReference type="ARBA" id="ARBA00022723"/>
    </source>
</evidence>
<dbReference type="AlphaFoldDB" id="A0A7Y8CJV3"/>
<evidence type="ECO:0000259" key="14">
    <source>
        <dbReference type="SMART" id="SM00235"/>
    </source>
</evidence>
<dbReference type="PROSITE" id="PS00330">
    <property type="entry name" value="HEMOLYSIN_CALCIUM"/>
    <property type="match status" value="1"/>
</dbReference>
<dbReference type="Proteomes" id="UP000520592">
    <property type="component" value="Unassembled WGS sequence"/>
</dbReference>
<dbReference type="InterPro" id="IPR001818">
    <property type="entry name" value="Pept_M10_metallopeptidase"/>
</dbReference>
<comment type="subcellular location">
    <subcellularLocation>
        <location evidence="2">Secreted</location>
    </subcellularLocation>
</comment>
<evidence type="ECO:0000313" key="15">
    <source>
        <dbReference type="EMBL" id="NWC32599.1"/>
    </source>
</evidence>
<keyword evidence="5" id="KW-0645">Protease</keyword>
<dbReference type="Gene3D" id="3.40.390.10">
    <property type="entry name" value="Collagenase (Catalytic Domain)"/>
    <property type="match status" value="1"/>
</dbReference>
<organism evidence="15 16">
    <name type="scientific">Pseudomonas gingeri</name>
    <dbReference type="NCBI Taxonomy" id="117681"/>
    <lineage>
        <taxon>Bacteria</taxon>
        <taxon>Pseudomonadati</taxon>
        <taxon>Pseudomonadota</taxon>
        <taxon>Gammaproteobacteria</taxon>
        <taxon>Pseudomonadales</taxon>
        <taxon>Pseudomonadaceae</taxon>
        <taxon>Pseudomonas</taxon>
    </lineage>
</organism>
<proteinExistence type="inferred from homology"/>
<reference evidence="15 16" key="1">
    <citation type="submission" date="2020-04" db="EMBL/GenBank/DDBJ databases">
        <title>Molecular characterization of pseudomonads from Agaricus bisporus reveal novel blotch 2 pathogens in Western Europe.</title>
        <authorList>
            <person name="Taparia T."/>
            <person name="Krijger M."/>
            <person name="Haynes E."/>
            <person name="Elpinstone J.G."/>
            <person name="Noble R."/>
            <person name="Van Der Wolf J."/>
        </authorList>
    </citation>
    <scope>NUCLEOTIDE SEQUENCE [LARGE SCALE GENOMIC DNA]</scope>
    <source>
        <strain evidence="15 16">IPO3737</strain>
    </source>
</reference>
<keyword evidence="4" id="KW-0964">Secreted</keyword>
<evidence type="ECO:0000256" key="13">
    <source>
        <dbReference type="PIRSR" id="PIRSR001205-2"/>
    </source>
</evidence>
<keyword evidence="11" id="KW-0482">Metalloprotease</keyword>
<dbReference type="RefSeq" id="WP_177057033.1">
    <property type="nucleotide sequence ID" value="NZ_JACAPS010000011.1"/>
</dbReference>
<comment type="caution">
    <text evidence="15">The sequence shown here is derived from an EMBL/GenBank/DDBJ whole genome shotgun (WGS) entry which is preliminary data.</text>
</comment>
<evidence type="ECO:0000256" key="11">
    <source>
        <dbReference type="ARBA" id="ARBA00023049"/>
    </source>
</evidence>
<dbReference type="GO" id="GO:0031012">
    <property type="term" value="C:extracellular matrix"/>
    <property type="evidence" value="ECO:0007669"/>
    <property type="project" value="InterPro"/>
</dbReference>
<dbReference type="GO" id="GO:0008270">
    <property type="term" value="F:zinc ion binding"/>
    <property type="evidence" value="ECO:0007669"/>
    <property type="project" value="InterPro"/>
</dbReference>
<comment type="cofactor">
    <cofactor evidence="13">
        <name>Zn(2+)</name>
        <dbReference type="ChEBI" id="CHEBI:29105"/>
    </cofactor>
    <text evidence="13">Binds 1 zinc ion per subunit.</text>
</comment>
<dbReference type="GO" id="GO:0005509">
    <property type="term" value="F:calcium ion binding"/>
    <property type="evidence" value="ECO:0007669"/>
    <property type="project" value="InterPro"/>
</dbReference>
<name>A0A7Y8CJV3_9PSED</name>
<dbReference type="GO" id="GO:0006508">
    <property type="term" value="P:proteolysis"/>
    <property type="evidence" value="ECO:0007669"/>
    <property type="project" value="UniProtKB-KW"/>
</dbReference>
<dbReference type="Pfam" id="PF08548">
    <property type="entry name" value="Peptidase_M10_C"/>
    <property type="match status" value="1"/>
</dbReference>
<evidence type="ECO:0000256" key="7">
    <source>
        <dbReference type="ARBA" id="ARBA00022737"/>
    </source>
</evidence>
<sequence>MLTTKTFAQTSLAHWQVNYFKTISDRDLYLPHQDKPSYSNGQAVAQLMGNAEFFQDLDGNGKVDIIYEFLSPQYGPRLANLFDLDGFTPFNSQQQEQVRLSLQSWSDVANVNLRESFSGGGDGHLYFGNYGAGDNAAGAAFNQNFFGNSDQTAYVWVRADETSDINKTPDLNNYARHTLTHETGHALGLDHPGDYNADASAPPSYQNDAEYVQDTAAHSVMSYWPEGHAGHDFNEDRTAYLMENYSPFGLLLGAPTAAAREAYMNYFYPVDHLHTHSSAPLVDDIAAIQQLYGANMNTRVDDTTYGFNSNTGRDFLSITSSADKPVFAVWDAGGNDTLDFSGYHQNQSINLNELSFSDVGGLTGNVSIARGVTLENAIGGSGDDLMVGNLAANELKGGAGDDLLYGSAGGDRLWGGAGKDTFLFIDALDSPTDASDRIMDFVSGEDKIDLSGITGGTALNFVSGLTGKAGDAVLAFATDTGLGTLEIDFSGTGKADFLVTTVGRAATTDIVV</sequence>
<keyword evidence="10" id="KW-0106">Calcium</keyword>
<feature type="binding site" evidence="13">
    <location>
        <position position="185"/>
    </location>
    <ligand>
        <name>Zn(2+)</name>
        <dbReference type="ChEBI" id="CHEBI:29105"/>
        <note>catalytic</note>
    </ligand>
</feature>
<evidence type="ECO:0000256" key="1">
    <source>
        <dbReference type="ARBA" id="ARBA00001913"/>
    </source>
</evidence>
<dbReference type="SMART" id="SM00235">
    <property type="entry name" value="ZnMc"/>
    <property type="match status" value="1"/>
</dbReference>
<evidence type="ECO:0000256" key="9">
    <source>
        <dbReference type="ARBA" id="ARBA00022833"/>
    </source>
</evidence>
<evidence type="ECO:0000256" key="8">
    <source>
        <dbReference type="ARBA" id="ARBA00022801"/>
    </source>
</evidence>
<dbReference type="Pfam" id="PF00353">
    <property type="entry name" value="HemolysinCabind"/>
    <property type="match status" value="1"/>
</dbReference>
<keyword evidence="6 13" id="KW-0479">Metal-binding</keyword>
<dbReference type="Gene3D" id="2.150.10.10">
    <property type="entry name" value="Serralysin-like metalloprotease, C-terminal"/>
    <property type="match status" value="1"/>
</dbReference>
<comment type="cofactor">
    <cofactor evidence="1">
        <name>Ca(2+)</name>
        <dbReference type="ChEBI" id="CHEBI:29108"/>
    </cofactor>
</comment>
<evidence type="ECO:0000256" key="5">
    <source>
        <dbReference type="ARBA" id="ARBA00022670"/>
    </source>
</evidence>
<evidence type="ECO:0000256" key="12">
    <source>
        <dbReference type="PIRSR" id="PIRSR001205-1"/>
    </source>
</evidence>
<keyword evidence="9 13" id="KW-0862">Zinc</keyword>
<evidence type="ECO:0000313" key="16">
    <source>
        <dbReference type="Proteomes" id="UP000520592"/>
    </source>
</evidence>
<gene>
    <name evidence="15" type="ORF">HX876_09360</name>
</gene>
<dbReference type="InterPro" id="IPR018511">
    <property type="entry name" value="Hemolysin-typ_Ca-bd_CS"/>
</dbReference>
<keyword evidence="7" id="KW-0677">Repeat</keyword>
<keyword evidence="8" id="KW-0378">Hydrolase</keyword>
<dbReference type="InterPro" id="IPR006026">
    <property type="entry name" value="Peptidase_Metallo"/>
</dbReference>
<evidence type="ECO:0000256" key="10">
    <source>
        <dbReference type="ARBA" id="ARBA00022837"/>
    </source>
</evidence>
<dbReference type="GO" id="GO:0005615">
    <property type="term" value="C:extracellular space"/>
    <property type="evidence" value="ECO:0007669"/>
    <property type="project" value="InterPro"/>
</dbReference>
<dbReference type="InterPro" id="IPR013858">
    <property type="entry name" value="Peptidase_M10B_C"/>
</dbReference>
<dbReference type="PIRSF" id="PIRSF001205">
    <property type="entry name" value="Peptidase_M10B"/>
    <property type="match status" value="1"/>
</dbReference>
<protein>
    <submittedName>
        <fullName evidence="15">M10 family metallopeptidase C-terminal domain-containing protein</fullName>
    </submittedName>
</protein>
<evidence type="ECO:0000256" key="4">
    <source>
        <dbReference type="ARBA" id="ARBA00022525"/>
    </source>
</evidence>